<sequence length="438" mass="49618">MNVLIIGGTGEMGQWFSIFFKNNNFNVSVWGKSGRKDIAERLGVRFVDDLDTEIKKSDIVIISVPIDLTEQVISEIAPKMSAGSLLMDFTSIKVKPFDAMTKYAPEDVEIIGAHPMFGPSIASLYGQIIILTPPSDRSKEWFGLIKELLESNGAHIEIIDPREHDNMVSVVQGLTHFAYITIGTTFMELDFDIARSRRFMSPVYEIMVDFVGRILDQNPYLYAMIQMENPEVSKVHDTFLNQCSEISKTVKENNLDLFITKMKDAATHFGDTSSALRRSDKLINEKIAEFHRIVEAINTEKGFLHLYSNVTHVGTVEKVTPKEVFIKKHNKVTNLKIENIRLLSEDELLQWKIENQKHINRDISVLIPVNSNPSTIKNIISTVDGILKVDIIDIYDKVPEVKQLSVTYRICIFGDLEPEKIQDEVEQLLCGIGATIRV</sequence>
<dbReference type="PROSITE" id="PS51176">
    <property type="entry name" value="PDH_ADH"/>
    <property type="match status" value="1"/>
</dbReference>
<dbReference type="Gene3D" id="3.40.50.720">
    <property type="entry name" value="NAD(P)-binding Rossmann-like Domain"/>
    <property type="match status" value="1"/>
</dbReference>
<evidence type="ECO:0000259" key="2">
    <source>
        <dbReference type="PROSITE" id="PS51176"/>
    </source>
</evidence>
<dbReference type="NCBIfam" id="NF006411">
    <property type="entry name" value="PRK08655.1-5"/>
    <property type="match status" value="1"/>
</dbReference>
<keyword evidence="1 3" id="KW-0560">Oxidoreductase</keyword>
<evidence type="ECO:0000256" key="1">
    <source>
        <dbReference type="ARBA" id="ARBA00023002"/>
    </source>
</evidence>
<dbReference type="InterPro" id="IPR050812">
    <property type="entry name" value="Preph/Arog_dehydrog"/>
</dbReference>
<organism evidence="3 4">
    <name type="scientific">Methanosalsum natronophilum</name>
    <dbReference type="NCBI Taxonomy" id="768733"/>
    <lineage>
        <taxon>Archaea</taxon>
        <taxon>Methanobacteriati</taxon>
        <taxon>Methanobacteriota</taxon>
        <taxon>Stenosarchaea group</taxon>
        <taxon>Methanomicrobia</taxon>
        <taxon>Methanosarcinales</taxon>
        <taxon>Methanosarcinaceae</taxon>
        <taxon>Methanosalsum</taxon>
    </lineage>
</organism>
<dbReference type="InterPro" id="IPR046825">
    <property type="entry name" value="PDH_C"/>
</dbReference>
<dbReference type="PANTHER" id="PTHR21363">
    <property type="entry name" value="PREPHENATE DEHYDROGENASE"/>
    <property type="match status" value="1"/>
</dbReference>
<dbReference type="GO" id="GO:0008977">
    <property type="term" value="F:prephenate dehydrogenase (NAD+) activity"/>
    <property type="evidence" value="ECO:0007669"/>
    <property type="project" value="UniProtKB-EC"/>
</dbReference>
<evidence type="ECO:0000313" key="3">
    <source>
        <dbReference type="EMBL" id="RQD87881.1"/>
    </source>
</evidence>
<dbReference type="SUPFAM" id="SSF48179">
    <property type="entry name" value="6-phosphogluconate dehydrogenase C-terminal domain-like"/>
    <property type="match status" value="1"/>
</dbReference>
<dbReference type="GO" id="GO:0070403">
    <property type="term" value="F:NAD+ binding"/>
    <property type="evidence" value="ECO:0007669"/>
    <property type="project" value="InterPro"/>
</dbReference>
<protein>
    <submittedName>
        <fullName evidence="3">Prephenate dehydrogenase</fullName>
        <ecNumber evidence="3">1.3.1.12</ecNumber>
    </submittedName>
</protein>
<dbReference type="InterPro" id="IPR046826">
    <property type="entry name" value="PDH_N"/>
</dbReference>
<comment type="caution">
    <text evidence="3">The sequence shown here is derived from an EMBL/GenBank/DDBJ whole genome shotgun (WGS) entry which is preliminary data.</text>
</comment>
<accession>A0A3R7XII9</accession>
<dbReference type="Proteomes" id="UP000284763">
    <property type="component" value="Unassembled WGS sequence"/>
</dbReference>
<evidence type="ECO:0000313" key="4">
    <source>
        <dbReference type="Proteomes" id="UP000284763"/>
    </source>
</evidence>
<dbReference type="EMBL" id="QZAB01000221">
    <property type="protein sequence ID" value="RQD87881.1"/>
    <property type="molecule type" value="Genomic_DNA"/>
</dbReference>
<gene>
    <name evidence="3" type="ORF">D5R95_03245</name>
</gene>
<dbReference type="GO" id="GO:0006571">
    <property type="term" value="P:tyrosine biosynthetic process"/>
    <property type="evidence" value="ECO:0007669"/>
    <property type="project" value="InterPro"/>
</dbReference>
<dbReference type="InterPro" id="IPR036291">
    <property type="entry name" value="NAD(P)-bd_dom_sf"/>
</dbReference>
<dbReference type="InterPro" id="IPR008927">
    <property type="entry name" value="6-PGluconate_DH-like_C_sf"/>
</dbReference>
<dbReference type="AlphaFoldDB" id="A0A3R7XII9"/>
<dbReference type="PIRSF" id="PIRSF006549">
    <property type="entry name" value="PDH_arog_dh_reg"/>
    <property type="match status" value="1"/>
</dbReference>
<dbReference type="Pfam" id="PF20463">
    <property type="entry name" value="PDH_C"/>
    <property type="match status" value="1"/>
</dbReference>
<dbReference type="NCBIfam" id="NF006408">
    <property type="entry name" value="PRK08655.1-2"/>
    <property type="match status" value="1"/>
</dbReference>
<name>A0A3R7XII9_9EURY</name>
<dbReference type="EC" id="1.3.1.12" evidence="3"/>
<dbReference type="GO" id="GO:0004665">
    <property type="term" value="F:prephenate dehydrogenase (NADP+) activity"/>
    <property type="evidence" value="ECO:0007669"/>
    <property type="project" value="InterPro"/>
</dbReference>
<feature type="domain" description="Prephenate/arogenate dehydrogenase" evidence="2">
    <location>
        <begin position="1"/>
        <end position="280"/>
    </location>
</feature>
<dbReference type="Pfam" id="PF02153">
    <property type="entry name" value="PDH_N"/>
    <property type="match status" value="1"/>
</dbReference>
<dbReference type="InterPro" id="IPR003099">
    <property type="entry name" value="Prephen_DH"/>
</dbReference>
<dbReference type="SMART" id="SM00896">
    <property type="entry name" value="FDX-ACB"/>
    <property type="match status" value="1"/>
</dbReference>
<reference evidence="3 4" key="1">
    <citation type="submission" date="2018-08" db="EMBL/GenBank/DDBJ databases">
        <title>The metabolism and importance of syntrophic acetate oxidation coupled to methane or sulfide production in haloalkaline environments.</title>
        <authorList>
            <person name="Timmers P.H.A."/>
            <person name="Vavourakis C.D."/>
            <person name="Sorokin D.Y."/>
            <person name="Sinninghe Damste J.S."/>
            <person name="Muyzer G."/>
            <person name="Stams A.J.M."/>
            <person name="Plugge C.M."/>
        </authorList>
    </citation>
    <scope>NUCLEOTIDE SEQUENCE [LARGE SCALE GENOMIC DNA]</scope>
    <source>
        <strain evidence="3">MSAO_Arc3</strain>
    </source>
</reference>
<dbReference type="SUPFAM" id="SSF51735">
    <property type="entry name" value="NAD(P)-binding Rossmann-fold domains"/>
    <property type="match status" value="1"/>
</dbReference>
<dbReference type="Gene3D" id="1.10.3660.10">
    <property type="entry name" value="6-phosphogluconate dehydrogenase C-terminal like domain"/>
    <property type="match status" value="1"/>
</dbReference>
<dbReference type="InterPro" id="IPR008299">
    <property type="entry name" value="Prep_DH/arog_DH"/>
</dbReference>
<proteinExistence type="predicted"/>
<dbReference type="PANTHER" id="PTHR21363:SF0">
    <property type="entry name" value="PREPHENATE DEHYDROGENASE [NADP(+)]"/>
    <property type="match status" value="1"/>
</dbReference>
<dbReference type="InterPro" id="IPR005121">
    <property type="entry name" value="Fdx_antiC-bd"/>
</dbReference>